<reference evidence="6" key="1">
    <citation type="submission" date="2020-10" db="EMBL/GenBank/DDBJ databases">
        <authorList>
            <person name="Gilroy R."/>
        </authorList>
    </citation>
    <scope>NUCLEOTIDE SEQUENCE</scope>
    <source>
        <strain evidence="6">ChiHjej10B9-9673</strain>
    </source>
</reference>
<dbReference type="InterPro" id="IPR009057">
    <property type="entry name" value="Homeodomain-like_sf"/>
</dbReference>
<keyword evidence="3" id="KW-0804">Transcription</keyword>
<evidence type="ECO:0000259" key="5">
    <source>
        <dbReference type="PROSITE" id="PS50977"/>
    </source>
</evidence>
<comment type="caution">
    <text evidence="6">The sequence shown here is derived from an EMBL/GenBank/DDBJ whole genome shotgun (WGS) entry which is preliminary data.</text>
</comment>
<evidence type="ECO:0000256" key="1">
    <source>
        <dbReference type="ARBA" id="ARBA00023015"/>
    </source>
</evidence>
<dbReference type="EMBL" id="DVJK01000241">
    <property type="protein sequence ID" value="HIS67584.1"/>
    <property type="molecule type" value="Genomic_DNA"/>
</dbReference>
<evidence type="ECO:0000256" key="2">
    <source>
        <dbReference type="ARBA" id="ARBA00023125"/>
    </source>
</evidence>
<dbReference type="PRINTS" id="PR00455">
    <property type="entry name" value="HTHTETR"/>
</dbReference>
<dbReference type="GO" id="GO:0003677">
    <property type="term" value="F:DNA binding"/>
    <property type="evidence" value="ECO:0007669"/>
    <property type="project" value="UniProtKB-UniRule"/>
</dbReference>
<protein>
    <submittedName>
        <fullName evidence="6">TetR/AcrR family transcriptional regulator</fullName>
    </submittedName>
</protein>
<dbReference type="AlphaFoldDB" id="A0A9D1JWT3"/>
<feature type="domain" description="HTH tetR-type" evidence="5">
    <location>
        <begin position="13"/>
        <end position="73"/>
    </location>
</feature>
<evidence type="ECO:0000256" key="3">
    <source>
        <dbReference type="ARBA" id="ARBA00023163"/>
    </source>
</evidence>
<keyword evidence="1" id="KW-0805">Transcription regulation</keyword>
<evidence type="ECO:0000256" key="4">
    <source>
        <dbReference type="PROSITE-ProRule" id="PRU00335"/>
    </source>
</evidence>
<dbReference type="PANTHER" id="PTHR47506">
    <property type="entry name" value="TRANSCRIPTIONAL REGULATORY PROTEIN"/>
    <property type="match status" value="1"/>
</dbReference>
<sequence length="219" mass="25206">MDKTPSIRQQRKQINYNLVLDTAIKLFNERGYEQTTMGDISSETGISNGSLYHMFGSKDEILKQIYNRNINISLGLTSHMEEKAADPYQYLYKFMIDTQELWRKAGPMLLLNKYRWVTSRTMMGCSPIQREELLAFISYAQKIGTISSKSDPAETVEFIFTLQRGILYGWTSRDDFDMEKYSKIFWPPVIRGIIKGTLIIDGAEELEDESRLAEPAAAI</sequence>
<dbReference type="Gene3D" id="1.10.357.10">
    <property type="entry name" value="Tetracycline Repressor, domain 2"/>
    <property type="match status" value="1"/>
</dbReference>
<dbReference type="PROSITE" id="PS50977">
    <property type="entry name" value="HTH_TETR_2"/>
    <property type="match status" value="1"/>
</dbReference>
<feature type="DNA-binding region" description="H-T-H motif" evidence="4">
    <location>
        <begin position="36"/>
        <end position="55"/>
    </location>
</feature>
<evidence type="ECO:0000313" key="7">
    <source>
        <dbReference type="Proteomes" id="UP000824001"/>
    </source>
</evidence>
<dbReference type="Proteomes" id="UP000824001">
    <property type="component" value="Unassembled WGS sequence"/>
</dbReference>
<reference evidence="6" key="2">
    <citation type="journal article" date="2021" name="PeerJ">
        <title>Extensive microbial diversity within the chicken gut microbiome revealed by metagenomics and culture.</title>
        <authorList>
            <person name="Gilroy R."/>
            <person name="Ravi A."/>
            <person name="Getino M."/>
            <person name="Pursley I."/>
            <person name="Horton D.L."/>
            <person name="Alikhan N.F."/>
            <person name="Baker D."/>
            <person name="Gharbi K."/>
            <person name="Hall N."/>
            <person name="Watson M."/>
            <person name="Adriaenssens E.M."/>
            <person name="Foster-Nyarko E."/>
            <person name="Jarju S."/>
            <person name="Secka A."/>
            <person name="Antonio M."/>
            <person name="Oren A."/>
            <person name="Chaudhuri R.R."/>
            <person name="La Ragione R."/>
            <person name="Hildebrand F."/>
            <person name="Pallen M.J."/>
        </authorList>
    </citation>
    <scope>NUCLEOTIDE SEQUENCE</scope>
    <source>
        <strain evidence="6">ChiHjej10B9-9673</strain>
    </source>
</reference>
<name>A0A9D1JWT3_9FIRM</name>
<dbReference type="Pfam" id="PF00440">
    <property type="entry name" value="TetR_N"/>
    <property type="match status" value="1"/>
</dbReference>
<keyword evidence="2 4" id="KW-0238">DNA-binding</keyword>
<organism evidence="6 7">
    <name type="scientific">Candidatus Scatomorpha merdipullorum</name>
    <dbReference type="NCBI Taxonomy" id="2840927"/>
    <lineage>
        <taxon>Bacteria</taxon>
        <taxon>Bacillati</taxon>
        <taxon>Bacillota</taxon>
        <taxon>Clostridia</taxon>
        <taxon>Eubacteriales</taxon>
        <taxon>Candidatus Scatomorpha</taxon>
    </lineage>
</organism>
<dbReference type="SUPFAM" id="SSF46689">
    <property type="entry name" value="Homeodomain-like"/>
    <property type="match status" value="1"/>
</dbReference>
<gene>
    <name evidence="6" type="ORF">IAC18_08455</name>
</gene>
<accession>A0A9D1JWT3</accession>
<proteinExistence type="predicted"/>
<dbReference type="InterPro" id="IPR001647">
    <property type="entry name" value="HTH_TetR"/>
</dbReference>
<evidence type="ECO:0000313" key="6">
    <source>
        <dbReference type="EMBL" id="HIS67584.1"/>
    </source>
</evidence>
<dbReference type="PANTHER" id="PTHR47506:SF1">
    <property type="entry name" value="HTH-TYPE TRANSCRIPTIONAL REGULATOR YJDC"/>
    <property type="match status" value="1"/>
</dbReference>